<comment type="subcellular location">
    <subcellularLocation>
        <location evidence="1 9">Cytoplasm</location>
    </subcellularLocation>
</comment>
<dbReference type="EMBL" id="JAQNDO010000001">
    <property type="protein sequence ID" value="MDC0740113.1"/>
    <property type="molecule type" value="Genomic_DNA"/>
</dbReference>
<dbReference type="CDD" id="cd00773">
    <property type="entry name" value="HisRS-like_core"/>
    <property type="match status" value="1"/>
</dbReference>
<protein>
    <recommendedName>
        <fullName evidence="6 9">ATP phosphoribosyltransferase regulatory subunit</fullName>
    </recommendedName>
</protein>
<sequence length="431" mass="45607">MRDLLPDETRRRRALARTLLDHFALHGYDLVTPPAFELAEVLEKGLGALDPGDVLRFVEPESGEVCALRPDMTPQIARMVATRLAAEPTPIRLCYEGTIVRRRQGRAKKHRQIPQAGVELYGAPSPEGDLEALRLLASVTHAVGLGSFVIDLGHALIARALVDAVPSPLDVEVTDALAQKDASRLLALLSGREAAGVPKRVAEALVALPELAGGAEDRPGEEILSRAEKLFAGTGAEGPLRELRALWETARGPNTSAAGLGDVLRLDLGEVRGFAYYTGPIFHVLAPGPGEPVGAGGRYDDLLGRFGLPMPAVGFGLHLDAIARAREAAGVREERPLRVLVSADPPGEALASSLRARGIATAWRAPGADVLRYAAAHRFSHVVTAGSEGSLRISRTDKPEAAVEIAASAGVDVDGIVRALGEQAPLVFEQP</sequence>
<reference evidence="11 12" key="1">
    <citation type="submission" date="2022-11" db="EMBL/GenBank/DDBJ databases">
        <title>Minimal conservation of predation-associated metabolite biosynthetic gene clusters underscores biosynthetic potential of Myxococcota including descriptions for ten novel species: Archangium lansinium sp. nov., Myxococcus landrumus sp. nov., Nannocystis bai.</title>
        <authorList>
            <person name="Ahearne A."/>
            <person name="Stevens C."/>
            <person name="Dowd S."/>
        </authorList>
    </citation>
    <scope>NUCLEOTIDE SEQUENCE [LARGE SCALE GENOMIC DNA]</scope>
    <source>
        <strain evidence="11 12">RJM3</strain>
    </source>
</reference>
<evidence type="ECO:0000256" key="9">
    <source>
        <dbReference type="HAMAP-Rule" id="MF_00125"/>
    </source>
</evidence>
<dbReference type="PROSITE" id="PS50862">
    <property type="entry name" value="AA_TRNA_LIGASE_II"/>
    <property type="match status" value="1"/>
</dbReference>
<feature type="domain" description="Aminoacyl-transfer RNA synthetases class-II family profile" evidence="10">
    <location>
        <begin position="1"/>
        <end position="336"/>
    </location>
</feature>
<comment type="caution">
    <text evidence="11">The sequence shown here is derived from an EMBL/GenBank/DDBJ whole genome shotgun (WGS) entry which is preliminary data.</text>
</comment>
<evidence type="ECO:0000256" key="5">
    <source>
        <dbReference type="ARBA" id="ARBA00011738"/>
    </source>
</evidence>
<dbReference type="GO" id="GO:0016757">
    <property type="term" value="F:glycosyltransferase activity"/>
    <property type="evidence" value="ECO:0007669"/>
    <property type="project" value="UniProtKB-KW"/>
</dbReference>
<keyword evidence="9" id="KW-0368">Histidine biosynthesis</keyword>
<dbReference type="InterPro" id="IPR004516">
    <property type="entry name" value="HisRS/HisZ"/>
</dbReference>
<comment type="miscellaneous">
    <text evidence="9">This function is generally fulfilled by the C-terminal part of HisG, which is missing in some bacteria such as this one.</text>
</comment>
<keyword evidence="11" id="KW-0808">Transferase</keyword>
<evidence type="ECO:0000256" key="7">
    <source>
        <dbReference type="ARBA" id="ARBA00022490"/>
    </source>
</evidence>
<dbReference type="InterPro" id="IPR041715">
    <property type="entry name" value="HisRS-like_core"/>
</dbReference>
<evidence type="ECO:0000256" key="1">
    <source>
        <dbReference type="ARBA" id="ARBA00004496"/>
    </source>
</evidence>
<comment type="subunit">
    <text evidence="5">Homodimer.</text>
</comment>
<comment type="pathway">
    <text evidence="2 9">Amino-acid biosynthesis; L-histidine biosynthesis; L-histidine from 5-phospho-alpha-D-ribose 1-diphosphate: step 1/9.</text>
</comment>
<comment type="similarity">
    <text evidence="3 9">Belongs to the class-II aminoacyl-tRNA synthetase family. HisZ subfamily.</text>
</comment>
<keyword evidence="12" id="KW-1185">Reference proteome</keyword>
<keyword evidence="7 9" id="KW-0963">Cytoplasm</keyword>
<dbReference type="Gene3D" id="3.30.930.10">
    <property type="entry name" value="Bira Bifunctional Protein, Domain 2"/>
    <property type="match status" value="1"/>
</dbReference>
<dbReference type="PANTHER" id="PTHR43707:SF1">
    <property type="entry name" value="HISTIDINE--TRNA LIGASE, MITOCHONDRIAL-RELATED"/>
    <property type="match status" value="1"/>
</dbReference>
<gene>
    <name evidence="9" type="primary">hisZ</name>
    <name evidence="11" type="ORF">POL67_02070</name>
</gene>
<proteinExistence type="inferred from homology"/>
<dbReference type="InterPro" id="IPR006195">
    <property type="entry name" value="aa-tRNA-synth_II"/>
</dbReference>
<evidence type="ECO:0000256" key="8">
    <source>
        <dbReference type="ARBA" id="ARBA00025246"/>
    </source>
</evidence>
<dbReference type="HAMAP" id="MF_00125">
    <property type="entry name" value="HisZ"/>
    <property type="match status" value="1"/>
</dbReference>
<keyword evidence="11" id="KW-0328">Glycosyltransferase</keyword>
<name>A0ABT5EE83_9BACT</name>
<evidence type="ECO:0000256" key="4">
    <source>
        <dbReference type="ARBA" id="ARBA00011496"/>
    </source>
</evidence>
<dbReference type="InterPro" id="IPR004517">
    <property type="entry name" value="HisZ"/>
</dbReference>
<dbReference type="SUPFAM" id="SSF55681">
    <property type="entry name" value="Class II aaRS and biotin synthetases"/>
    <property type="match status" value="1"/>
</dbReference>
<comment type="subunit">
    <text evidence="4 9">Heteromultimer composed of HisG and HisZ subunits.</text>
</comment>
<comment type="function">
    <text evidence="8 9">Required for the first step of histidine biosynthesis. May allow the feedback regulation of ATP phosphoribosyltransferase activity by histidine.</text>
</comment>
<dbReference type="PANTHER" id="PTHR43707">
    <property type="entry name" value="HISTIDYL-TRNA SYNTHETASE"/>
    <property type="match status" value="1"/>
</dbReference>
<evidence type="ECO:0000256" key="2">
    <source>
        <dbReference type="ARBA" id="ARBA00004667"/>
    </source>
</evidence>
<dbReference type="RefSeq" id="WP_271915002.1">
    <property type="nucleotide sequence ID" value="NZ_JAQNDO010000001.1"/>
</dbReference>
<accession>A0ABT5EE83</accession>
<dbReference type="InterPro" id="IPR045864">
    <property type="entry name" value="aa-tRNA-synth_II/BPL/LPL"/>
</dbReference>
<evidence type="ECO:0000256" key="3">
    <source>
        <dbReference type="ARBA" id="ARBA00005539"/>
    </source>
</evidence>
<organism evidence="11 12">
    <name type="scientific">Polyangium mundeleinium</name>
    <dbReference type="NCBI Taxonomy" id="2995306"/>
    <lineage>
        <taxon>Bacteria</taxon>
        <taxon>Pseudomonadati</taxon>
        <taxon>Myxococcota</taxon>
        <taxon>Polyangia</taxon>
        <taxon>Polyangiales</taxon>
        <taxon>Polyangiaceae</taxon>
        <taxon>Polyangium</taxon>
    </lineage>
</organism>
<keyword evidence="9" id="KW-0028">Amino-acid biosynthesis</keyword>
<evidence type="ECO:0000256" key="6">
    <source>
        <dbReference type="ARBA" id="ARBA00020397"/>
    </source>
</evidence>
<evidence type="ECO:0000313" key="12">
    <source>
        <dbReference type="Proteomes" id="UP001221411"/>
    </source>
</evidence>
<evidence type="ECO:0000259" key="10">
    <source>
        <dbReference type="PROSITE" id="PS50862"/>
    </source>
</evidence>
<dbReference type="Proteomes" id="UP001221411">
    <property type="component" value="Unassembled WGS sequence"/>
</dbReference>
<evidence type="ECO:0000313" key="11">
    <source>
        <dbReference type="EMBL" id="MDC0740113.1"/>
    </source>
</evidence>
<dbReference type="Pfam" id="PF13393">
    <property type="entry name" value="tRNA-synt_His"/>
    <property type="match status" value="1"/>
</dbReference>